<sequence>MLLCSYSFSMSCRSTAIWAKSSTSTVVCGVDELPAQVHGGSVGLDSLCLSNDNPSIGRNIERSICKVKMLGKTLGTGGYQPKALRCLSKIKYGAYCNLDRVMAELLKVLVTTILGTCAYFYKPWEQSEVLNAALLMALSSPHVTSVLVYQIRFKQVRFSSE</sequence>
<proteinExistence type="predicted"/>
<name>A0AAD4YKA8_PRUDU</name>
<protein>
    <submittedName>
        <fullName evidence="1">Uncharacterized protein</fullName>
    </submittedName>
</protein>
<dbReference type="EMBL" id="JAJFAZ020000008">
    <property type="protein sequence ID" value="KAI5312321.1"/>
    <property type="molecule type" value="Genomic_DNA"/>
</dbReference>
<reference evidence="1 2" key="1">
    <citation type="journal article" date="2022" name="G3 (Bethesda)">
        <title>Whole-genome sequence and methylome profiling of the almond [Prunus dulcis (Mill.) D.A. Webb] cultivar 'Nonpareil'.</title>
        <authorList>
            <person name="D'Amico-Willman K.M."/>
            <person name="Ouma W.Z."/>
            <person name="Meulia T."/>
            <person name="Sideli G.M."/>
            <person name="Gradziel T.M."/>
            <person name="Fresnedo-Ramirez J."/>
        </authorList>
    </citation>
    <scope>NUCLEOTIDE SEQUENCE [LARGE SCALE GENOMIC DNA]</scope>
    <source>
        <strain evidence="1">Clone GOH B32 T37-40</strain>
    </source>
</reference>
<keyword evidence="2" id="KW-1185">Reference proteome</keyword>
<dbReference type="Proteomes" id="UP001054821">
    <property type="component" value="Chromosome 8"/>
</dbReference>
<comment type="caution">
    <text evidence="1">The sequence shown here is derived from an EMBL/GenBank/DDBJ whole genome shotgun (WGS) entry which is preliminary data.</text>
</comment>
<accession>A0AAD4YKA8</accession>
<evidence type="ECO:0000313" key="2">
    <source>
        <dbReference type="Proteomes" id="UP001054821"/>
    </source>
</evidence>
<evidence type="ECO:0000313" key="1">
    <source>
        <dbReference type="EMBL" id="KAI5312321.1"/>
    </source>
</evidence>
<dbReference type="AlphaFoldDB" id="A0AAD4YKA8"/>
<organism evidence="1 2">
    <name type="scientific">Prunus dulcis</name>
    <name type="common">Almond</name>
    <name type="synonym">Amygdalus dulcis</name>
    <dbReference type="NCBI Taxonomy" id="3755"/>
    <lineage>
        <taxon>Eukaryota</taxon>
        <taxon>Viridiplantae</taxon>
        <taxon>Streptophyta</taxon>
        <taxon>Embryophyta</taxon>
        <taxon>Tracheophyta</taxon>
        <taxon>Spermatophyta</taxon>
        <taxon>Magnoliopsida</taxon>
        <taxon>eudicotyledons</taxon>
        <taxon>Gunneridae</taxon>
        <taxon>Pentapetalae</taxon>
        <taxon>rosids</taxon>
        <taxon>fabids</taxon>
        <taxon>Rosales</taxon>
        <taxon>Rosaceae</taxon>
        <taxon>Amygdaloideae</taxon>
        <taxon>Amygdaleae</taxon>
        <taxon>Prunus</taxon>
    </lineage>
</organism>
<gene>
    <name evidence="1" type="ORF">L3X38_041494</name>
</gene>